<feature type="region of interest" description="Disordered" evidence="1">
    <location>
        <begin position="413"/>
        <end position="437"/>
    </location>
</feature>
<dbReference type="AlphaFoldDB" id="A0A6V2JQS6"/>
<evidence type="ECO:0000256" key="2">
    <source>
        <dbReference type="SAM" id="SignalP"/>
    </source>
</evidence>
<feature type="compositionally biased region" description="Basic residues" evidence="1">
    <location>
        <begin position="538"/>
        <end position="548"/>
    </location>
</feature>
<proteinExistence type="predicted"/>
<organism evidence="4">
    <name type="scientific">Ditylum brightwellii</name>
    <dbReference type="NCBI Taxonomy" id="49249"/>
    <lineage>
        <taxon>Eukaryota</taxon>
        <taxon>Sar</taxon>
        <taxon>Stramenopiles</taxon>
        <taxon>Ochrophyta</taxon>
        <taxon>Bacillariophyta</taxon>
        <taxon>Mediophyceae</taxon>
        <taxon>Lithodesmiophycidae</taxon>
        <taxon>Lithodesmiales</taxon>
        <taxon>Lithodesmiaceae</taxon>
        <taxon>Ditylum</taxon>
    </lineage>
</organism>
<dbReference type="EMBL" id="HBNS01035778">
    <property type="protein sequence ID" value="CAE4632042.1"/>
    <property type="molecule type" value="Transcribed_RNA"/>
</dbReference>
<feature type="compositionally biased region" description="Polar residues" evidence="1">
    <location>
        <begin position="551"/>
        <end position="561"/>
    </location>
</feature>
<feature type="signal peptide" evidence="2">
    <location>
        <begin position="1"/>
        <end position="19"/>
    </location>
</feature>
<keyword evidence="2" id="KW-0732">Signal</keyword>
<evidence type="ECO:0000256" key="1">
    <source>
        <dbReference type="SAM" id="MobiDB-lite"/>
    </source>
</evidence>
<feature type="compositionally biased region" description="Polar residues" evidence="1">
    <location>
        <begin position="416"/>
        <end position="433"/>
    </location>
</feature>
<name>A0A6V2JQS6_9STRA</name>
<protein>
    <submittedName>
        <fullName evidence="4">Uncharacterized protein</fullName>
    </submittedName>
</protein>
<feature type="chain" id="PRO_5036192592" evidence="2">
    <location>
        <begin position="20"/>
        <end position="561"/>
    </location>
</feature>
<accession>A0A6V2JQS6</accession>
<gene>
    <name evidence="3" type="ORF">DBRI00130_LOCUS27945</name>
    <name evidence="4" type="ORF">DBRI00130_LOCUS27947</name>
</gene>
<evidence type="ECO:0000313" key="3">
    <source>
        <dbReference type="EMBL" id="CAE4632042.1"/>
    </source>
</evidence>
<evidence type="ECO:0000313" key="4">
    <source>
        <dbReference type="EMBL" id="CAE4632047.1"/>
    </source>
</evidence>
<sequence>MWVMMGATLLLVLVILGNTAKVENDTIGTQLTTVTTENATGPFRDRSLQGYFEIGTTFDGFDGSYGAMFDVKIISNSDVTLTSLDIHANIVSSSCATTVYGRRGSHLGYEERIIGWDILFDGIVTCHGFGHRTNVRFEEHVAVRLSPGETYAFFVFMPVPQLLLTYSQELGSVFSSDYHIQILEGTGLGGFFTNIYQPRVWNGVLHYTAEDSDMPPPATLPVAPSQNQNEGVPIMCNSFLTTADFLSSSPAGNFGVMFDIETIAPIEIVGFDIVTTNNANVNYEIFTKRNSFQQYGQTDLMAWHYVAAGVVRGRGPNMISSIPPTKLVPVSIPANTVQGFYFTLHTPELLTHGTALSVGGVFAANDEIEIHVGASVETYPFGASFRSRRAFSGTVQYHRTDSKLCGEITTKMPTVRPTSNPTFQPSKAPTTLPSFPPTNTPTIGLTYLPSNIPSPLPSNVPSPLPSNVTTVLPTITLSPSTPKLPTAINSMLSSTINSILSPSISPTFQKPYAPEQKETSGVQIFAPDQPEEQTSHQTNRRNRLRNQRRQSSPIHSLWITQ</sequence>
<dbReference type="PANTHER" id="PTHR33683:SF46">
    <property type="entry name" value="SUSHI DOMAIN-CONTAINING PROTEIN"/>
    <property type="match status" value="1"/>
</dbReference>
<feature type="region of interest" description="Disordered" evidence="1">
    <location>
        <begin position="525"/>
        <end position="561"/>
    </location>
</feature>
<reference evidence="4" key="1">
    <citation type="submission" date="2021-01" db="EMBL/GenBank/DDBJ databases">
        <authorList>
            <person name="Corre E."/>
            <person name="Pelletier E."/>
            <person name="Niang G."/>
            <person name="Scheremetjew M."/>
            <person name="Finn R."/>
            <person name="Kale V."/>
            <person name="Holt S."/>
            <person name="Cochrane G."/>
            <person name="Meng A."/>
            <person name="Brown T."/>
            <person name="Cohen L."/>
        </authorList>
    </citation>
    <scope>NUCLEOTIDE SEQUENCE</scope>
    <source>
        <strain evidence="4">GSO104</strain>
    </source>
</reference>
<dbReference type="EMBL" id="HBNS01035780">
    <property type="protein sequence ID" value="CAE4632047.1"/>
    <property type="molecule type" value="Transcribed_RNA"/>
</dbReference>
<dbReference type="PANTHER" id="PTHR33683">
    <property type="entry name" value="1, PUTATIVE-RELATED"/>
    <property type="match status" value="1"/>
</dbReference>